<gene>
    <name evidence="1" type="ORF">CLAFUR5_14052</name>
</gene>
<keyword evidence="2" id="KW-1185">Reference proteome</keyword>
<dbReference type="RefSeq" id="XP_047768950.1">
    <property type="nucleotide sequence ID" value="XM_047913200.1"/>
</dbReference>
<evidence type="ECO:0000313" key="1">
    <source>
        <dbReference type="EMBL" id="UJO24584.1"/>
    </source>
</evidence>
<dbReference type="AlphaFoldDB" id="A0A9Q8PL12"/>
<sequence>MSSRFYRESFEEYLQSKSPGASTTFGKVPLSHDFDHVLQGLSISSPNQQITASLPRNFRDALRNDYRPNDSRVGIIAKLPQKQQLQHAGSVVLSQPHVNDGAFGHPCLTLGTSPDGRLVFCAQMTSFGGRDLREKQVYSPSRV</sequence>
<dbReference type="EMBL" id="CP090174">
    <property type="protein sequence ID" value="UJO24584.1"/>
    <property type="molecule type" value="Genomic_DNA"/>
</dbReference>
<dbReference type="KEGG" id="ffu:CLAFUR5_14052"/>
<dbReference type="OrthoDB" id="10495339at2759"/>
<reference evidence="1" key="1">
    <citation type="submission" date="2021-12" db="EMBL/GenBank/DDBJ databases">
        <authorList>
            <person name="Zaccaron A."/>
            <person name="Stergiopoulos I."/>
        </authorList>
    </citation>
    <scope>NUCLEOTIDE SEQUENCE</scope>
    <source>
        <strain evidence="1">Race5_Kim</strain>
    </source>
</reference>
<proteinExistence type="predicted"/>
<dbReference type="GeneID" id="71993930"/>
<protein>
    <submittedName>
        <fullName evidence="1">Uncharacterized protein</fullName>
    </submittedName>
</protein>
<evidence type="ECO:0000313" key="2">
    <source>
        <dbReference type="Proteomes" id="UP000756132"/>
    </source>
</evidence>
<reference evidence="1" key="2">
    <citation type="journal article" date="2022" name="Microb. Genom.">
        <title>A chromosome-scale genome assembly of the tomato pathogen Cladosporium fulvum reveals a compartmentalized genome architecture and the presence of a dispensable chromosome.</title>
        <authorList>
            <person name="Zaccaron A.Z."/>
            <person name="Chen L.H."/>
            <person name="Samaras A."/>
            <person name="Stergiopoulos I."/>
        </authorList>
    </citation>
    <scope>NUCLEOTIDE SEQUENCE</scope>
    <source>
        <strain evidence="1">Race5_Kim</strain>
    </source>
</reference>
<name>A0A9Q8PL12_PASFU</name>
<accession>A0A9Q8PL12</accession>
<dbReference type="Proteomes" id="UP000756132">
    <property type="component" value="Chromosome 12"/>
</dbReference>
<organism evidence="1 2">
    <name type="scientific">Passalora fulva</name>
    <name type="common">Tomato leaf mold</name>
    <name type="synonym">Cladosporium fulvum</name>
    <dbReference type="NCBI Taxonomy" id="5499"/>
    <lineage>
        <taxon>Eukaryota</taxon>
        <taxon>Fungi</taxon>
        <taxon>Dikarya</taxon>
        <taxon>Ascomycota</taxon>
        <taxon>Pezizomycotina</taxon>
        <taxon>Dothideomycetes</taxon>
        <taxon>Dothideomycetidae</taxon>
        <taxon>Mycosphaerellales</taxon>
        <taxon>Mycosphaerellaceae</taxon>
        <taxon>Fulvia</taxon>
    </lineage>
</organism>